<keyword evidence="14" id="KW-0443">Lipid metabolism</keyword>
<evidence type="ECO:0000256" key="4">
    <source>
        <dbReference type="ARBA" id="ARBA00005189"/>
    </source>
</evidence>
<evidence type="ECO:0000256" key="17">
    <source>
        <dbReference type="ARBA" id="ARBA00023264"/>
    </source>
</evidence>
<feature type="transmembrane region" description="Helical" evidence="19">
    <location>
        <begin position="192"/>
        <end position="212"/>
    </location>
</feature>
<evidence type="ECO:0000256" key="10">
    <source>
        <dbReference type="ARBA" id="ARBA00022679"/>
    </source>
</evidence>
<dbReference type="PANTHER" id="PTHR46382">
    <property type="entry name" value="PHOSPHATIDATE CYTIDYLYLTRANSFERASE"/>
    <property type="match status" value="1"/>
</dbReference>
<evidence type="ECO:0000256" key="6">
    <source>
        <dbReference type="ARBA" id="ARBA00012487"/>
    </source>
</evidence>
<comment type="catalytic activity">
    <reaction evidence="1 18">
        <text>a 1,2-diacyl-sn-glycero-3-phosphate + CTP + H(+) = a CDP-1,2-diacyl-sn-glycerol + diphosphate</text>
        <dbReference type="Rhea" id="RHEA:16229"/>
        <dbReference type="ChEBI" id="CHEBI:15378"/>
        <dbReference type="ChEBI" id="CHEBI:33019"/>
        <dbReference type="ChEBI" id="CHEBI:37563"/>
        <dbReference type="ChEBI" id="CHEBI:58332"/>
        <dbReference type="ChEBI" id="CHEBI:58608"/>
        <dbReference type="EC" id="2.7.7.41"/>
    </reaction>
</comment>
<keyword evidence="9" id="KW-0444">Lipid biosynthesis</keyword>
<evidence type="ECO:0000256" key="12">
    <source>
        <dbReference type="ARBA" id="ARBA00022695"/>
    </source>
</evidence>
<evidence type="ECO:0000313" key="21">
    <source>
        <dbReference type="Proteomes" id="UP000234639"/>
    </source>
</evidence>
<reference evidence="20 21" key="1">
    <citation type="submission" date="2017-12" db="EMBL/GenBank/DDBJ databases">
        <title>Phylogenetic diversity of female urinary microbiome.</title>
        <authorList>
            <person name="Thomas-White K."/>
            <person name="Wolfe A.J."/>
        </authorList>
    </citation>
    <scope>NUCLEOTIDE SEQUENCE [LARGE SCALE GENOMIC DNA]</scope>
    <source>
        <strain evidence="20 21">UMB0112</strain>
    </source>
</reference>
<sequence length="251" mass="27330">MKTRLKTAGILILALLVLAWLDFYLLNFLIFAAVLALSLSEALKLYKIDDETIIPLGVGLFVIFAIFSGNSFSHVYKFIALILLVASSFLAYKNSENLNSLKVLIYPLAPIFIMFSIYQVLGITCLVYLLVIIACADSGAYFIGKAFGSHGFCQTSPNKTLEGLLGGVVCAVFVGGAYYAFFMDAGTLPNPLISTIFIVVAGIFGDLFESYLKRKAGVKDSGEIFPGHGGMLDRIDSYLFGAIAMSLIYIW</sequence>
<protein>
    <recommendedName>
        <fullName evidence="7 18">Phosphatidate cytidylyltransferase</fullName>
        <ecNumber evidence="6 18">2.7.7.41</ecNumber>
    </recommendedName>
</protein>
<dbReference type="RefSeq" id="WP_101637084.1">
    <property type="nucleotide sequence ID" value="NZ_PKHU01000003.1"/>
</dbReference>
<evidence type="ECO:0000256" key="7">
    <source>
        <dbReference type="ARBA" id="ARBA00019373"/>
    </source>
</evidence>
<dbReference type="GO" id="GO:0016024">
    <property type="term" value="P:CDP-diacylglycerol biosynthetic process"/>
    <property type="evidence" value="ECO:0007669"/>
    <property type="project" value="UniProtKB-UniPathway"/>
</dbReference>
<evidence type="ECO:0000256" key="3">
    <source>
        <dbReference type="ARBA" id="ARBA00005119"/>
    </source>
</evidence>
<proteinExistence type="inferred from homology"/>
<dbReference type="AlphaFoldDB" id="A0A2I1NAU2"/>
<comment type="subcellular location">
    <subcellularLocation>
        <location evidence="2">Cell membrane</location>
        <topology evidence="2">Multi-pass membrane protein</topology>
    </subcellularLocation>
</comment>
<feature type="transmembrane region" description="Helical" evidence="19">
    <location>
        <begin position="52"/>
        <end position="69"/>
    </location>
</feature>
<dbReference type="PROSITE" id="PS01315">
    <property type="entry name" value="CDS"/>
    <property type="match status" value="1"/>
</dbReference>
<feature type="transmembrane region" description="Helical" evidence="19">
    <location>
        <begin position="75"/>
        <end position="92"/>
    </location>
</feature>
<evidence type="ECO:0000256" key="2">
    <source>
        <dbReference type="ARBA" id="ARBA00004651"/>
    </source>
</evidence>
<dbReference type="GO" id="GO:0005886">
    <property type="term" value="C:plasma membrane"/>
    <property type="evidence" value="ECO:0007669"/>
    <property type="project" value="UniProtKB-SubCell"/>
</dbReference>
<evidence type="ECO:0000256" key="8">
    <source>
        <dbReference type="ARBA" id="ARBA00022475"/>
    </source>
</evidence>
<feature type="transmembrane region" description="Helical" evidence="19">
    <location>
        <begin position="160"/>
        <end position="180"/>
    </location>
</feature>
<dbReference type="GO" id="GO:0004605">
    <property type="term" value="F:phosphatidate cytidylyltransferase activity"/>
    <property type="evidence" value="ECO:0007669"/>
    <property type="project" value="UniProtKB-EC"/>
</dbReference>
<evidence type="ECO:0000256" key="9">
    <source>
        <dbReference type="ARBA" id="ARBA00022516"/>
    </source>
</evidence>
<dbReference type="EC" id="2.7.7.41" evidence="6 18"/>
<evidence type="ECO:0000256" key="15">
    <source>
        <dbReference type="ARBA" id="ARBA00023136"/>
    </source>
</evidence>
<dbReference type="Pfam" id="PF01148">
    <property type="entry name" value="CTP_transf_1"/>
    <property type="match status" value="1"/>
</dbReference>
<evidence type="ECO:0000256" key="13">
    <source>
        <dbReference type="ARBA" id="ARBA00022989"/>
    </source>
</evidence>
<dbReference type="Proteomes" id="UP000234639">
    <property type="component" value="Unassembled WGS sequence"/>
</dbReference>
<keyword evidence="12 18" id="KW-0548">Nucleotidyltransferase</keyword>
<feature type="transmembrane region" description="Helical" evidence="19">
    <location>
        <begin position="12"/>
        <end position="40"/>
    </location>
</feature>
<accession>A0A2I1NAU2</accession>
<comment type="caution">
    <text evidence="20">The sequence shown here is derived from an EMBL/GenBank/DDBJ whole genome shotgun (WGS) entry which is preliminary data.</text>
</comment>
<evidence type="ECO:0000256" key="18">
    <source>
        <dbReference type="RuleBase" id="RU003938"/>
    </source>
</evidence>
<keyword evidence="16" id="KW-0594">Phospholipid biosynthesis</keyword>
<dbReference type="PANTHER" id="PTHR46382:SF1">
    <property type="entry name" value="PHOSPHATIDATE CYTIDYLYLTRANSFERASE"/>
    <property type="match status" value="1"/>
</dbReference>
<keyword evidence="11 18" id="KW-0812">Transmembrane</keyword>
<name>A0A2I1NAU2_9BACT</name>
<keyword evidence="13 19" id="KW-1133">Transmembrane helix</keyword>
<evidence type="ECO:0000256" key="16">
    <source>
        <dbReference type="ARBA" id="ARBA00023209"/>
    </source>
</evidence>
<organism evidence="20 21">
    <name type="scientific">Campylobacter ureolyticus</name>
    <dbReference type="NCBI Taxonomy" id="827"/>
    <lineage>
        <taxon>Bacteria</taxon>
        <taxon>Pseudomonadati</taxon>
        <taxon>Campylobacterota</taxon>
        <taxon>Epsilonproteobacteria</taxon>
        <taxon>Campylobacterales</taxon>
        <taxon>Campylobacteraceae</taxon>
        <taxon>Campylobacter</taxon>
    </lineage>
</organism>
<comment type="similarity">
    <text evidence="5 18">Belongs to the CDS family.</text>
</comment>
<keyword evidence="15 19" id="KW-0472">Membrane</keyword>
<evidence type="ECO:0000256" key="19">
    <source>
        <dbReference type="SAM" id="Phobius"/>
    </source>
</evidence>
<evidence type="ECO:0000256" key="11">
    <source>
        <dbReference type="ARBA" id="ARBA00022692"/>
    </source>
</evidence>
<dbReference type="EMBL" id="PKHU01000003">
    <property type="protein sequence ID" value="PKZ29514.1"/>
    <property type="molecule type" value="Genomic_DNA"/>
</dbReference>
<keyword evidence="17" id="KW-1208">Phospholipid metabolism</keyword>
<evidence type="ECO:0000256" key="1">
    <source>
        <dbReference type="ARBA" id="ARBA00001698"/>
    </source>
</evidence>
<gene>
    <name evidence="20" type="ORF">CYJ41_03925</name>
</gene>
<dbReference type="InterPro" id="IPR000374">
    <property type="entry name" value="PC_trans"/>
</dbReference>
<evidence type="ECO:0000256" key="5">
    <source>
        <dbReference type="ARBA" id="ARBA00010185"/>
    </source>
</evidence>
<evidence type="ECO:0000256" key="14">
    <source>
        <dbReference type="ARBA" id="ARBA00023098"/>
    </source>
</evidence>
<comment type="pathway">
    <text evidence="3 18">Phospholipid metabolism; CDP-diacylglycerol biosynthesis; CDP-diacylglycerol from sn-glycerol 3-phosphate: step 3/3.</text>
</comment>
<keyword evidence="10 18" id="KW-0808">Transferase</keyword>
<evidence type="ECO:0000313" key="20">
    <source>
        <dbReference type="EMBL" id="PKZ29514.1"/>
    </source>
</evidence>
<comment type="pathway">
    <text evidence="4">Lipid metabolism.</text>
</comment>
<keyword evidence="8" id="KW-1003">Cell membrane</keyword>
<dbReference type="UniPathway" id="UPA00557">
    <property type="reaction ID" value="UER00614"/>
</dbReference>